<gene>
    <name evidence="2" type="ORF">QMA01_00825</name>
</gene>
<name>A0ABT7ZFV9_9BACL</name>
<comment type="caution">
    <text evidence="2">The sequence shown here is derived from an EMBL/GenBank/DDBJ whole genome shotgun (WGS) entry which is preliminary data.</text>
</comment>
<feature type="compositionally biased region" description="Low complexity" evidence="1">
    <location>
        <begin position="332"/>
        <end position="344"/>
    </location>
</feature>
<organism evidence="2 3">
    <name type="scientific">Planococcus notacanthi</name>
    <dbReference type="NCBI Taxonomy" id="3035188"/>
    <lineage>
        <taxon>Bacteria</taxon>
        <taxon>Bacillati</taxon>
        <taxon>Bacillota</taxon>
        <taxon>Bacilli</taxon>
        <taxon>Bacillales</taxon>
        <taxon>Caryophanaceae</taxon>
        <taxon>Planococcus</taxon>
    </lineage>
</organism>
<sequence length="351" mass="39729">MFVSFGIITAIVGIVAVASYSETRKKVNAKNGNRELFLLTKDEFVKKQQTLELDFIKETDSAARNHAQQLEDAYPLDYQVNIYNRMVKETKYSQETILELMFEQKRFLLMASILKKVPMFSKAVDEVWHQQLMFTNQYKHFTENFAGQFIHHAPNVDGVDGADDKFLFDMMYKKLFLEKPSSVKSWGTPFYANMPSEEFMAEWRDTDIDQLEGRYFFARPETRRLVQGMVRSIKEDIQAAGNKGKFEQFLQKQTRISANSYPTPGTANELTLPYVFWAANSDGTTYAESLGIAKTQRKIKLDSDAENPGFLSNLLDSPKNSRDPWCAAESTDSGGSDSGHSCGSSCGGGSD</sequence>
<evidence type="ECO:0000313" key="3">
    <source>
        <dbReference type="Proteomes" id="UP001225873"/>
    </source>
</evidence>
<dbReference type="Proteomes" id="UP001225873">
    <property type="component" value="Unassembled WGS sequence"/>
</dbReference>
<proteinExistence type="predicted"/>
<accession>A0ABT7ZFV9</accession>
<dbReference type="EMBL" id="JASDCQ010000001">
    <property type="protein sequence ID" value="MDN3425818.1"/>
    <property type="molecule type" value="Genomic_DNA"/>
</dbReference>
<dbReference type="RefSeq" id="WP_290214113.1">
    <property type="nucleotide sequence ID" value="NZ_JASDCQ010000001.1"/>
</dbReference>
<protein>
    <submittedName>
        <fullName evidence="2">Uncharacterized protein</fullName>
    </submittedName>
</protein>
<evidence type="ECO:0000256" key="1">
    <source>
        <dbReference type="SAM" id="MobiDB-lite"/>
    </source>
</evidence>
<feature type="region of interest" description="Disordered" evidence="1">
    <location>
        <begin position="312"/>
        <end position="351"/>
    </location>
</feature>
<evidence type="ECO:0000313" key="2">
    <source>
        <dbReference type="EMBL" id="MDN3425818.1"/>
    </source>
</evidence>
<reference evidence="2 3" key="1">
    <citation type="submission" date="2023-03" db="EMBL/GenBank/DDBJ databases">
        <authorList>
            <person name="Uniacke-Lowe S."/>
            <person name="Ross P."/>
            <person name="Hill C."/>
        </authorList>
    </citation>
    <scope>NUCLEOTIDE SEQUENCE [LARGE SCALE GENOMIC DNA]</scope>
    <source>
        <strain evidence="2 3">APC 4016</strain>
    </source>
</reference>
<keyword evidence="3" id="KW-1185">Reference proteome</keyword>